<dbReference type="STRING" id="561176.SAMN04488561_3001"/>
<keyword evidence="1" id="KW-0732">Signal</keyword>
<dbReference type="OrthoDB" id="57332at2"/>
<dbReference type="InterPro" id="IPR015943">
    <property type="entry name" value="WD40/YVTN_repeat-like_dom_sf"/>
</dbReference>
<organism evidence="2 3">
    <name type="scientific">Jiangella alba</name>
    <dbReference type="NCBI Taxonomy" id="561176"/>
    <lineage>
        <taxon>Bacteria</taxon>
        <taxon>Bacillati</taxon>
        <taxon>Actinomycetota</taxon>
        <taxon>Actinomycetes</taxon>
        <taxon>Jiangellales</taxon>
        <taxon>Jiangellaceae</taxon>
        <taxon>Jiangella</taxon>
    </lineage>
</organism>
<proteinExistence type="predicted"/>
<dbReference type="Gene3D" id="2.130.10.10">
    <property type="entry name" value="YVTN repeat-like/Quinoprotein amine dehydrogenase"/>
    <property type="match status" value="1"/>
</dbReference>
<dbReference type="RefSeq" id="WP_069111904.1">
    <property type="nucleotide sequence ID" value="NZ_FNUC01000003.1"/>
</dbReference>
<dbReference type="PROSITE" id="PS51318">
    <property type="entry name" value="TAT"/>
    <property type="match status" value="1"/>
</dbReference>
<dbReference type="InterPro" id="IPR006311">
    <property type="entry name" value="TAT_signal"/>
</dbReference>
<sequence length="650" mass="68793">MTELSRRTFLSAAAAAGALPVLPGVVGTAAAAGPPAPELFGPAAVTAAIVGMAVDGDTGYIVTRGQTPPKVVTVDLASRTVTRVDRLQRGDGGWACTVSGGQVYVGTYPTPDLYRYDPATGEVELLGTIGPSGGFVWCLTTAPDGTVYAGTSPRCELWEYRPDTGVLRNLGRVATDTQFARVIAADDTQVYVGTTPLRHVIAVDRATGAKRDIYPVELERAGSVDPIIATGGRVLVSAGGQVLDLAPDGSDHKVIAPPEPSTMIDALTLTPSGDLLGVARRTGALYRREGDALEQVDTVNPGDETRGIWQREESVLVGAGGSGVLWFHDLATGGTETLDLTEEAAVAGPDLVQSIAYDPGAAMYVGGHFYLTVHQPWAGVEPRRIRVAGEVKAMLPHEGRVLGALYPSGELISIDPATDTVTSLGLLGNDQQRPWELALDAERGLLLVASMPGTGRLNGALTLLDLETGAMDAHVGVLPDQGVTSVALHDGIAYLAGDTWGGGGTTPARPAAEVAAFDLESRTVLWRTEPIAGMASMQHVEVHDGFLYGVYKRQSGTWFAMDLATRTVVHQGKVSGYGEIVVHNDQVFAATNFGDYVYRLRPGHDAEQLAGPLVASWFTVPQLEFERGWMAWGVAGRQLARFDLHPRHRR</sequence>
<keyword evidence="3" id="KW-1185">Reference proteome</keyword>
<evidence type="ECO:0000256" key="1">
    <source>
        <dbReference type="SAM" id="SignalP"/>
    </source>
</evidence>
<dbReference type="AlphaFoldDB" id="A0A1H5MAB0"/>
<dbReference type="Gene3D" id="2.120.10.80">
    <property type="entry name" value="Kelch-type beta propeller"/>
    <property type="match status" value="1"/>
</dbReference>
<name>A0A1H5MAB0_9ACTN</name>
<dbReference type="SUPFAM" id="SSF75011">
    <property type="entry name" value="3-carboxy-cis,cis-mucoante lactonizing enzyme"/>
    <property type="match status" value="1"/>
</dbReference>
<dbReference type="Proteomes" id="UP000181980">
    <property type="component" value="Unassembled WGS sequence"/>
</dbReference>
<gene>
    <name evidence="2" type="ORF">SAMN04488561_3001</name>
</gene>
<protein>
    <submittedName>
        <fullName evidence="2">TAT (Twin-arginine translocation) pathway signal sequence</fullName>
    </submittedName>
</protein>
<feature type="signal peptide" evidence="1">
    <location>
        <begin position="1"/>
        <end position="31"/>
    </location>
</feature>
<dbReference type="SUPFAM" id="SSF50969">
    <property type="entry name" value="YVTN repeat-like/Quinoprotein amine dehydrogenase"/>
    <property type="match status" value="1"/>
</dbReference>
<evidence type="ECO:0000313" key="3">
    <source>
        <dbReference type="Proteomes" id="UP000181980"/>
    </source>
</evidence>
<evidence type="ECO:0000313" key="2">
    <source>
        <dbReference type="EMBL" id="SEE85601.1"/>
    </source>
</evidence>
<dbReference type="EMBL" id="FNUC01000003">
    <property type="protein sequence ID" value="SEE85601.1"/>
    <property type="molecule type" value="Genomic_DNA"/>
</dbReference>
<accession>A0A1H5MAB0</accession>
<dbReference type="InterPro" id="IPR015915">
    <property type="entry name" value="Kelch-typ_b-propeller"/>
</dbReference>
<reference evidence="3" key="1">
    <citation type="submission" date="2016-10" db="EMBL/GenBank/DDBJ databases">
        <authorList>
            <person name="Varghese N."/>
            <person name="Submissions S."/>
        </authorList>
    </citation>
    <scope>NUCLEOTIDE SEQUENCE [LARGE SCALE GENOMIC DNA]</scope>
    <source>
        <strain evidence="3">DSM 45237</strain>
    </source>
</reference>
<dbReference type="InterPro" id="IPR011044">
    <property type="entry name" value="Quino_amine_DH_bsu"/>
</dbReference>
<feature type="chain" id="PRO_5010274625" evidence="1">
    <location>
        <begin position="32"/>
        <end position="650"/>
    </location>
</feature>